<reference evidence="24" key="5">
    <citation type="submission" date="2015-06" db="UniProtKB">
        <authorList>
            <consortium name="EnsemblFungi"/>
        </authorList>
    </citation>
    <scope>IDENTIFICATION</scope>
    <source>
        <strain evidence="24">ATCC 64411</strain>
    </source>
</reference>
<reference evidence="24" key="4">
    <citation type="journal article" date="2015" name="G3 (Bethesda)">
        <title>Genome sequences of three phytopathogenic species of the Magnaporthaceae family of fungi.</title>
        <authorList>
            <person name="Okagaki L.H."/>
            <person name="Nunes C.C."/>
            <person name="Sailsbery J."/>
            <person name="Clay B."/>
            <person name="Brown D."/>
            <person name="John T."/>
            <person name="Oh Y."/>
            <person name="Young N."/>
            <person name="Fitzgerald M."/>
            <person name="Haas B.J."/>
            <person name="Zeng Q."/>
            <person name="Young S."/>
            <person name="Adiconis X."/>
            <person name="Fan L."/>
            <person name="Levin J.Z."/>
            <person name="Mitchell T.K."/>
            <person name="Okubara P.A."/>
            <person name="Farman M.L."/>
            <person name="Kohn L.M."/>
            <person name="Birren B."/>
            <person name="Ma L.-J."/>
            <person name="Dean R.A."/>
        </authorList>
    </citation>
    <scope>NUCLEOTIDE SEQUENCE</scope>
    <source>
        <strain evidence="24">ATCC 64411 / 73-15</strain>
    </source>
</reference>
<evidence type="ECO:0000256" key="4">
    <source>
        <dbReference type="ARBA" id="ARBA00022622"/>
    </source>
</evidence>
<comment type="similarity">
    <text evidence="15">Belongs to the glycosyl hydrolase 16 family. CRH1 subfamily.</text>
</comment>
<feature type="active site" description="Nucleophile" evidence="17">
    <location>
        <position position="122"/>
    </location>
</feature>
<dbReference type="OrthoDB" id="4781at2759"/>
<dbReference type="GO" id="GO:0009277">
    <property type="term" value="C:fungal-type cell wall"/>
    <property type="evidence" value="ECO:0007669"/>
    <property type="project" value="TreeGrafter"/>
</dbReference>
<feature type="active site" description="Proton donor" evidence="17">
    <location>
        <position position="126"/>
    </location>
</feature>
<dbReference type="PROSITE" id="PS51762">
    <property type="entry name" value="GH16_2"/>
    <property type="match status" value="1"/>
</dbReference>
<reference evidence="23" key="1">
    <citation type="submission" date="2010-05" db="EMBL/GenBank/DDBJ databases">
        <title>The Genome Sequence of Magnaporthe poae strain ATCC 64411.</title>
        <authorList>
            <consortium name="The Broad Institute Genome Sequencing Platform"/>
            <consortium name="Broad Institute Genome Sequencing Center for Infectious Disease"/>
            <person name="Ma L.-J."/>
            <person name="Dead R."/>
            <person name="Young S."/>
            <person name="Zeng Q."/>
            <person name="Koehrsen M."/>
            <person name="Alvarado L."/>
            <person name="Berlin A."/>
            <person name="Chapman S.B."/>
            <person name="Chen Z."/>
            <person name="Freedman E."/>
            <person name="Gellesch M."/>
            <person name="Goldberg J."/>
            <person name="Griggs A."/>
            <person name="Gujja S."/>
            <person name="Heilman E.R."/>
            <person name="Heiman D."/>
            <person name="Hepburn T."/>
            <person name="Howarth C."/>
            <person name="Jen D."/>
            <person name="Larson L."/>
            <person name="Mehta T."/>
            <person name="Neiman D."/>
            <person name="Pearson M."/>
            <person name="Roberts A."/>
            <person name="Saif S."/>
            <person name="Shea T."/>
            <person name="Shenoy N."/>
            <person name="Sisk P."/>
            <person name="Stolte C."/>
            <person name="Sykes S."/>
            <person name="Walk T."/>
            <person name="White J."/>
            <person name="Yandava C."/>
            <person name="Haas B."/>
            <person name="Nusbaum C."/>
            <person name="Birren B."/>
        </authorList>
    </citation>
    <scope>NUCLEOTIDE SEQUENCE</scope>
    <source>
        <strain evidence="23">ATCC 64411</strain>
    </source>
</reference>
<feature type="chain" id="PRO_5009385591" description="Crh-like protein" evidence="21">
    <location>
        <begin position="21"/>
        <end position="375"/>
    </location>
</feature>
<evidence type="ECO:0000313" key="23">
    <source>
        <dbReference type="EMBL" id="KLU86839.1"/>
    </source>
</evidence>
<dbReference type="EnsemblFungi" id="MAPG_05847T0">
    <property type="protein sequence ID" value="MAPG_05847T0"/>
    <property type="gene ID" value="MAPG_05847"/>
</dbReference>
<evidence type="ECO:0000256" key="2">
    <source>
        <dbReference type="ARBA" id="ARBA00004196"/>
    </source>
</evidence>
<dbReference type="GO" id="GO:0098552">
    <property type="term" value="C:side of membrane"/>
    <property type="evidence" value="ECO:0007669"/>
    <property type="project" value="UniProtKB-KW"/>
</dbReference>
<accession>A0A0C4E0H4</accession>
<dbReference type="Pfam" id="PF00722">
    <property type="entry name" value="Glyco_hydro_16"/>
    <property type="match status" value="1"/>
</dbReference>
<dbReference type="OMA" id="PTIRTGK"/>
<evidence type="ECO:0000256" key="3">
    <source>
        <dbReference type="ARBA" id="ARBA00004589"/>
    </source>
</evidence>
<dbReference type="AlphaFoldDB" id="A0A0C4E0H4"/>
<evidence type="ECO:0000256" key="15">
    <source>
        <dbReference type="ARBA" id="ARBA00038074"/>
    </source>
</evidence>
<keyword evidence="7 21" id="KW-0732">Signal</keyword>
<dbReference type="GO" id="GO:0005975">
    <property type="term" value="P:carbohydrate metabolic process"/>
    <property type="evidence" value="ECO:0007669"/>
    <property type="project" value="InterPro"/>
</dbReference>
<feature type="domain" description="GH16" evidence="22">
    <location>
        <begin position="29"/>
        <end position="240"/>
    </location>
</feature>
<dbReference type="EC" id="3.2.-.-" evidence="16"/>
<feature type="disulfide bond" evidence="18">
    <location>
        <begin position="26"/>
        <end position="33"/>
    </location>
</feature>
<evidence type="ECO:0000256" key="18">
    <source>
        <dbReference type="PIRSR" id="PIRSR037299-2"/>
    </source>
</evidence>
<evidence type="ECO:0000256" key="9">
    <source>
        <dbReference type="ARBA" id="ARBA00023136"/>
    </source>
</evidence>
<dbReference type="InterPro" id="IPR000757">
    <property type="entry name" value="Beta-glucanase-like"/>
</dbReference>
<dbReference type="eggNOG" id="ENOG502QQ71">
    <property type="taxonomic scope" value="Eukaryota"/>
</dbReference>
<keyword evidence="14" id="KW-0961">Cell wall biogenesis/degradation</keyword>
<reference evidence="25" key="2">
    <citation type="submission" date="2010-05" db="EMBL/GenBank/DDBJ databases">
        <title>The genome sequence of Magnaporthe poae strain ATCC 64411.</title>
        <authorList>
            <person name="Ma L.-J."/>
            <person name="Dead R."/>
            <person name="Young S."/>
            <person name="Zeng Q."/>
            <person name="Koehrsen M."/>
            <person name="Alvarado L."/>
            <person name="Berlin A."/>
            <person name="Chapman S.B."/>
            <person name="Chen Z."/>
            <person name="Freedman E."/>
            <person name="Gellesch M."/>
            <person name="Goldberg J."/>
            <person name="Griggs A."/>
            <person name="Gujja S."/>
            <person name="Heilman E.R."/>
            <person name="Heiman D."/>
            <person name="Hepburn T."/>
            <person name="Howarth C."/>
            <person name="Jen D."/>
            <person name="Larson L."/>
            <person name="Mehta T."/>
            <person name="Neiman D."/>
            <person name="Pearson M."/>
            <person name="Roberts A."/>
            <person name="Saif S."/>
            <person name="Shea T."/>
            <person name="Shenoy N."/>
            <person name="Sisk P."/>
            <person name="Stolte C."/>
            <person name="Sykes S."/>
            <person name="Walk T."/>
            <person name="White J."/>
            <person name="Yandava C."/>
            <person name="Haas B."/>
            <person name="Nusbaum C."/>
            <person name="Birren B."/>
        </authorList>
    </citation>
    <scope>NUCLEOTIDE SEQUENCE [LARGE SCALE GENOMIC DNA]</scope>
    <source>
        <strain evidence="25">ATCC 64411 / 73-15</strain>
    </source>
</reference>
<feature type="transmembrane region" description="Helical" evidence="20">
    <location>
        <begin position="354"/>
        <end position="374"/>
    </location>
</feature>
<evidence type="ECO:0000256" key="1">
    <source>
        <dbReference type="ARBA" id="ARBA00000822"/>
    </source>
</evidence>
<proteinExistence type="inferred from homology"/>
<dbReference type="InterPro" id="IPR050546">
    <property type="entry name" value="Glycosyl_Hydrlase_16"/>
</dbReference>
<dbReference type="InterPro" id="IPR017168">
    <property type="entry name" value="CHR-like"/>
</dbReference>
<dbReference type="Gene3D" id="2.60.120.200">
    <property type="match status" value="1"/>
</dbReference>
<evidence type="ECO:0000256" key="16">
    <source>
        <dbReference type="PIRNR" id="PIRNR037299"/>
    </source>
</evidence>
<evidence type="ECO:0000313" key="24">
    <source>
        <dbReference type="EnsemblFungi" id="MAPG_05847T0"/>
    </source>
</evidence>
<evidence type="ECO:0000256" key="12">
    <source>
        <dbReference type="ARBA" id="ARBA00023288"/>
    </source>
</evidence>
<evidence type="ECO:0000256" key="21">
    <source>
        <dbReference type="SAM" id="SignalP"/>
    </source>
</evidence>
<dbReference type="EMBL" id="GL876969">
    <property type="protein sequence ID" value="KLU86839.1"/>
    <property type="molecule type" value="Genomic_DNA"/>
</dbReference>
<evidence type="ECO:0000259" key="22">
    <source>
        <dbReference type="PROSITE" id="PS51762"/>
    </source>
</evidence>
<dbReference type="GO" id="GO:0031505">
    <property type="term" value="P:fungal-type cell wall organization"/>
    <property type="evidence" value="ECO:0007669"/>
    <property type="project" value="TreeGrafter"/>
</dbReference>
<name>A0A0C4E0H4_MAGP6</name>
<keyword evidence="6 23" id="KW-0808">Transferase</keyword>
<evidence type="ECO:0000256" key="17">
    <source>
        <dbReference type="PIRSR" id="PIRSR037299-1"/>
    </source>
</evidence>
<dbReference type="PANTHER" id="PTHR10963">
    <property type="entry name" value="GLYCOSYL HYDROLASE-RELATED"/>
    <property type="match status" value="1"/>
</dbReference>
<protein>
    <recommendedName>
        <fullName evidence="16">Crh-like protein</fullName>
        <ecNumber evidence="16">3.2.-.-</ecNumber>
    </recommendedName>
</protein>
<evidence type="ECO:0000313" key="25">
    <source>
        <dbReference type="Proteomes" id="UP000011715"/>
    </source>
</evidence>
<reference evidence="23" key="3">
    <citation type="submission" date="2011-03" db="EMBL/GenBank/DDBJ databases">
        <title>Annotation of Magnaporthe poae ATCC 64411.</title>
        <authorList>
            <person name="Ma L.-J."/>
            <person name="Dead R."/>
            <person name="Young S.K."/>
            <person name="Zeng Q."/>
            <person name="Gargeya S."/>
            <person name="Fitzgerald M."/>
            <person name="Haas B."/>
            <person name="Abouelleil A."/>
            <person name="Alvarado L."/>
            <person name="Arachchi H.M."/>
            <person name="Berlin A."/>
            <person name="Brown A."/>
            <person name="Chapman S.B."/>
            <person name="Chen Z."/>
            <person name="Dunbar C."/>
            <person name="Freedman E."/>
            <person name="Gearin G."/>
            <person name="Gellesch M."/>
            <person name="Goldberg J."/>
            <person name="Griggs A."/>
            <person name="Gujja S."/>
            <person name="Heiman D."/>
            <person name="Howarth C."/>
            <person name="Larson L."/>
            <person name="Lui A."/>
            <person name="MacDonald P.J.P."/>
            <person name="Mehta T."/>
            <person name="Montmayeur A."/>
            <person name="Murphy C."/>
            <person name="Neiman D."/>
            <person name="Pearson M."/>
            <person name="Priest M."/>
            <person name="Roberts A."/>
            <person name="Saif S."/>
            <person name="Shea T."/>
            <person name="Shenoy N."/>
            <person name="Sisk P."/>
            <person name="Stolte C."/>
            <person name="Sykes S."/>
            <person name="Yandava C."/>
            <person name="Wortman J."/>
            <person name="Nusbaum C."/>
            <person name="Birren B."/>
        </authorList>
    </citation>
    <scope>NUCLEOTIDE SEQUENCE</scope>
    <source>
        <strain evidence="23">ATCC 64411</strain>
    </source>
</reference>
<keyword evidence="25" id="KW-1185">Reference proteome</keyword>
<evidence type="ECO:0000256" key="7">
    <source>
        <dbReference type="ARBA" id="ARBA00022729"/>
    </source>
</evidence>
<evidence type="ECO:0000256" key="5">
    <source>
        <dbReference type="ARBA" id="ARBA00022676"/>
    </source>
</evidence>
<dbReference type="Proteomes" id="UP000011715">
    <property type="component" value="Unassembled WGS sequence"/>
</dbReference>
<dbReference type="GO" id="GO:0016757">
    <property type="term" value="F:glycosyltransferase activity"/>
    <property type="evidence" value="ECO:0007669"/>
    <property type="project" value="UniProtKB-KW"/>
</dbReference>
<keyword evidence="13" id="KW-0326">Glycosidase</keyword>
<keyword evidence="8 16" id="KW-0378">Hydrolase</keyword>
<evidence type="ECO:0000256" key="20">
    <source>
        <dbReference type="SAM" id="Phobius"/>
    </source>
</evidence>
<dbReference type="PIRSF" id="PIRSF037299">
    <property type="entry name" value="Glycosidase_CRH1_prd"/>
    <property type="match status" value="1"/>
</dbReference>
<dbReference type="InterPro" id="IPR013320">
    <property type="entry name" value="ConA-like_dom_sf"/>
</dbReference>
<gene>
    <name evidence="23" type="ORF">MAPG_05847</name>
</gene>
<keyword evidence="10 18" id="KW-1015">Disulfide bond</keyword>
<sequence>MFSKTISAGLLALMASTVSAQTHSDCKPTERDCPPAPALGKSLTIDYTKGADKSGFFKLADGTSLEYDGNKGAVFKIASDTDAPTLISKDYIFFGKLEIELQAAPGAGIITSVVLQSDDLDEIDWEWLGGDNTQVQSNYFSKGDTTTYDRGGKHPVNNPIGSFHTYTIDWTKDYIKWIIDGNVVRELKYADAKGGATFPQTPCQVRVGTWVAGRKGASPGTIEWAGGLANFANAPFLGYYKSIKVTDYATGATKYVYGDRSGTYQSIIVKKDGDKDESSSSSSTSSQASSSTSGSSTSTNSAQTTGTNSTTTASTPAQTGTTSSGGSNGGSSGTTGTTAGAGGATNRPSAPSSAFATVPSLFMVGAAAVLGFLVL</sequence>
<organism evidence="24 25">
    <name type="scientific">Magnaporthiopsis poae (strain ATCC 64411 / 73-15)</name>
    <name type="common">Kentucky bluegrass fungus</name>
    <name type="synonym">Magnaporthe poae</name>
    <dbReference type="NCBI Taxonomy" id="644358"/>
    <lineage>
        <taxon>Eukaryota</taxon>
        <taxon>Fungi</taxon>
        <taxon>Dikarya</taxon>
        <taxon>Ascomycota</taxon>
        <taxon>Pezizomycotina</taxon>
        <taxon>Sordariomycetes</taxon>
        <taxon>Sordariomycetidae</taxon>
        <taxon>Magnaporthales</taxon>
        <taxon>Magnaporthaceae</taxon>
        <taxon>Magnaporthiopsis</taxon>
    </lineage>
</organism>
<keyword evidence="20" id="KW-1133">Transmembrane helix</keyword>
<feature type="signal peptide" evidence="21">
    <location>
        <begin position="1"/>
        <end position="20"/>
    </location>
</feature>
<evidence type="ECO:0000256" key="14">
    <source>
        <dbReference type="ARBA" id="ARBA00023316"/>
    </source>
</evidence>
<comment type="catalytic activity">
    <reaction evidence="1">
        <text>Random endo-hydrolysis of N-acetyl-beta-D-glucosaminide (1-&gt;4)-beta-linkages in chitin and chitodextrins.</text>
        <dbReference type="EC" id="3.2.1.14"/>
    </reaction>
</comment>
<dbReference type="STRING" id="644358.A0A0C4E0H4"/>
<keyword evidence="11" id="KW-0325">Glycoprotein</keyword>
<dbReference type="SUPFAM" id="SSF49899">
    <property type="entry name" value="Concanavalin A-like lectins/glucanases"/>
    <property type="match status" value="1"/>
</dbReference>
<keyword evidence="4" id="KW-0336">GPI-anchor</keyword>
<keyword evidence="9 16" id="KW-0472">Membrane</keyword>
<dbReference type="CDD" id="cd02183">
    <property type="entry name" value="GH16_fungal_CRH1_transglycosylase"/>
    <property type="match status" value="1"/>
</dbReference>
<feature type="compositionally biased region" description="Gly residues" evidence="19">
    <location>
        <begin position="326"/>
        <end position="343"/>
    </location>
</feature>
<evidence type="ECO:0000256" key="11">
    <source>
        <dbReference type="ARBA" id="ARBA00023180"/>
    </source>
</evidence>
<feature type="region of interest" description="Disordered" evidence="19">
    <location>
        <begin position="271"/>
        <end position="352"/>
    </location>
</feature>
<keyword evidence="5" id="KW-0328">Glycosyltransferase</keyword>
<keyword evidence="12" id="KW-0449">Lipoprotein</keyword>
<evidence type="ECO:0000256" key="19">
    <source>
        <dbReference type="SAM" id="MobiDB-lite"/>
    </source>
</evidence>
<dbReference type="VEuPathDB" id="FungiDB:MAPG_05847"/>
<evidence type="ECO:0000256" key="10">
    <source>
        <dbReference type="ARBA" id="ARBA00023157"/>
    </source>
</evidence>
<evidence type="ECO:0000256" key="8">
    <source>
        <dbReference type="ARBA" id="ARBA00022801"/>
    </source>
</evidence>
<dbReference type="GO" id="GO:0008843">
    <property type="term" value="F:endochitinase activity"/>
    <property type="evidence" value="ECO:0007669"/>
    <property type="project" value="UniProtKB-EC"/>
</dbReference>
<comment type="subcellular location">
    <subcellularLocation>
        <location evidence="2">Cell envelope</location>
    </subcellularLocation>
    <subcellularLocation>
        <location evidence="3">Membrane</location>
        <topology evidence="3">Lipid-anchor</topology>
        <topology evidence="3">GPI-anchor</topology>
    </subcellularLocation>
</comment>
<evidence type="ECO:0000256" key="13">
    <source>
        <dbReference type="ARBA" id="ARBA00023295"/>
    </source>
</evidence>
<feature type="compositionally biased region" description="Low complexity" evidence="19">
    <location>
        <begin position="279"/>
        <end position="325"/>
    </location>
</feature>
<keyword evidence="20" id="KW-0812">Transmembrane</keyword>
<dbReference type="EMBL" id="ADBL01001395">
    <property type="status" value="NOT_ANNOTATED_CDS"/>
    <property type="molecule type" value="Genomic_DNA"/>
</dbReference>
<dbReference type="PANTHER" id="PTHR10963:SF68">
    <property type="entry name" value="GLYCOSIDASE CRH1-RELATED"/>
    <property type="match status" value="1"/>
</dbReference>
<evidence type="ECO:0000256" key="6">
    <source>
        <dbReference type="ARBA" id="ARBA00022679"/>
    </source>
</evidence>